<proteinExistence type="predicted"/>
<dbReference type="InterPro" id="IPR021753">
    <property type="entry name" value="DUF3319"/>
</dbReference>
<name>A0A1E5D2S0_9VIBR</name>
<accession>A0A1E5D2S0</accession>
<dbReference type="Proteomes" id="UP000094165">
    <property type="component" value="Unassembled WGS sequence"/>
</dbReference>
<dbReference type="Pfam" id="PF11782">
    <property type="entry name" value="DUF3319"/>
    <property type="match status" value="1"/>
</dbReference>
<organism evidence="1 2">
    <name type="scientific">Vibrio genomosp. F6 str. FF-238</name>
    <dbReference type="NCBI Taxonomy" id="1191298"/>
    <lineage>
        <taxon>Bacteria</taxon>
        <taxon>Pseudomonadati</taxon>
        <taxon>Pseudomonadota</taxon>
        <taxon>Gammaproteobacteria</taxon>
        <taxon>Vibrionales</taxon>
        <taxon>Vibrionaceae</taxon>
        <taxon>Vibrio</taxon>
    </lineage>
</organism>
<dbReference type="RefSeq" id="WP_017052388.1">
    <property type="nucleotide sequence ID" value="NZ_AJYW02000071.1"/>
</dbReference>
<reference evidence="1 2" key="1">
    <citation type="journal article" date="2012" name="Science">
        <title>Ecological populations of bacteria act as socially cohesive units of antibiotic production and resistance.</title>
        <authorList>
            <person name="Cordero O.X."/>
            <person name="Wildschutte H."/>
            <person name="Kirkup B."/>
            <person name="Proehl S."/>
            <person name="Ngo L."/>
            <person name="Hussain F."/>
            <person name="Le Roux F."/>
            <person name="Mincer T."/>
            <person name="Polz M.F."/>
        </authorList>
    </citation>
    <scope>NUCLEOTIDE SEQUENCE [LARGE SCALE GENOMIC DNA]</scope>
    <source>
        <strain evidence="1 2">FF-238</strain>
    </source>
</reference>
<evidence type="ECO:0000313" key="2">
    <source>
        <dbReference type="Proteomes" id="UP000094165"/>
    </source>
</evidence>
<protein>
    <submittedName>
        <fullName evidence="1">Phage tail protein</fullName>
    </submittedName>
</protein>
<evidence type="ECO:0000313" key="1">
    <source>
        <dbReference type="EMBL" id="OEE77781.1"/>
    </source>
</evidence>
<gene>
    <name evidence="1" type="ORF">A130_03875</name>
</gene>
<keyword evidence="2" id="KW-1185">Reference proteome</keyword>
<comment type="caution">
    <text evidence="1">The sequence shown here is derived from an EMBL/GenBank/DDBJ whole genome shotgun (WGS) entry which is preliminary data.</text>
</comment>
<dbReference type="EMBL" id="AJYW02000071">
    <property type="protein sequence ID" value="OEE77781.1"/>
    <property type="molecule type" value="Genomic_DNA"/>
</dbReference>
<sequence length="127" mass="14532">MAIANYRGFNFKLANQSASVWKVKIKGQILTGNISELKKSIDWWCDTASVVDPQEFAIQNERYKKTKAQPRNEHYNGFLIKNDSDDEKAWYCMFNGRLIKGTKTAIQKHIDAYLVAKQKAEAGLKSN</sequence>
<dbReference type="AlphaFoldDB" id="A0A1E5D2S0"/>